<dbReference type="AlphaFoldDB" id="A0AAD5KR89"/>
<dbReference type="SUPFAM" id="SSF159659">
    <property type="entry name" value="Cgl1923-like"/>
    <property type="match status" value="1"/>
</dbReference>
<evidence type="ECO:0000256" key="3">
    <source>
        <dbReference type="ARBA" id="ARBA00025745"/>
    </source>
</evidence>
<protein>
    <recommendedName>
        <fullName evidence="1 4">Proteasome assembly chaperone 2</fullName>
    </recommendedName>
</protein>
<evidence type="ECO:0000256" key="2">
    <source>
        <dbReference type="ARBA" id="ARBA00023186"/>
    </source>
</evidence>
<keyword evidence="6" id="KW-1185">Reference proteome</keyword>
<dbReference type="PANTHER" id="PTHR12970">
    <property type="entry name" value="PROTEASOME ASSEMBLY CHAPERONE 2"/>
    <property type="match status" value="1"/>
</dbReference>
<dbReference type="Pfam" id="PF09754">
    <property type="entry name" value="PAC2"/>
    <property type="match status" value="1"/>
</dbReference>
<sequence>MANGEQQTAKKKSHHHNVHAARSIIGTDPAVSVGNIGQLSVDLLISSLRCHKLAKVDHPIFVPVVGSDPYGDIREQDLMTAAELYISKEKKLVILQIRGLLIKEFCADFLAKLVDWIKKCSFTKTILLSSLYNYERVDSQLTGSPFRYTITSSVKSTVEEELKNLQWSALETRRSVWKEGAEDILFFPGGGYTNMLNKLCGKMNIPLVTLLIFCAEGDNIPGVMLITGHLNRWLNLVPMANDTPGWKFPASWKLFFGAPPPLTMY</sequence>
<reference evidence="5 6" key="1">
    <citation type="submission" date="2022-05" db="EMBL/GenBank/DDBJ databases">
        <title>A multi-omics perspective on studying reproductive biology in Daphnia sinensis.</title>
        <authorList>
            <person name="Jia J."/>
        </authorList>
    </citation>
    <scope>NUCLEOTIDE SEQUENCE [LARGE SCALE GENOMIC DNA]</scope>
    <source>
        <strain evidence="5 6">WSL</strain>
    </source>
</reference>
<comment type="caution">
    <text evidence="5">The sequence shown here is derived from an EMBL/GenBank/DDBJ whole genome shotgun (WGS) entry which is preliminary data.</text>
</comment>
<dbReference type="GO" id="GO:0005829">
    <property type="term" value="C:cytosol"/>
    <property type="evidence" value="ECO:0007669"/>
    <property type="project" value="TreeGrafter"/>
</dbReference>
<evidence type="ECO:0000313" key="5">
    <source>
        <dbReference type="EMBL" id="KAI9558844.1"/>
    </source>
</evidence>
<dbReference type="PANTHER" id="PTHR12970:SF1">
    <property type="entry name" value="PROTEASOME ASSEMBLY CHAPERONE 2"/>
    <property type="match status" value="1"/>
</dbReference>
<accession>A0AAD5KR89</accession>
<comment type="function">
    <text evidence="4">Chaperone protein which promotes assembly of the 20S proteasome as part of a heterodimer with PSMG1.</text>
</comment>
<dbReference type="InterPro" id="IPR016562">
    <property type="entry name" value="Proteasome_assmbl_chp_2_euk"/>
</dbReference>
<organism evidence="5 6">
    <name type="scientific">Daphnia sinensis</name>
    <dbReference type="NCBI Taxonomy" id="1820382"/>
    <lineage>
        <taxon>Eukaryota</taxon>
        <taxon>Metazoa</taxon>
        <taxon>Ecdysozoa</taxon>
        <taxon>Arthropoda</taxon>
        <taxon>Crustacea</taxon>
        <taxon>Branchiopoda</taxon>
        <taxon>Diplostraca</taxon>
        <taxon>Cladocera</taxon>
        <taxon>Anomopoda</taxon>
        <taxon>Daphniidae</taxon>
        <taxon>Daphnia</taxon>
        <taxon>Daphnia similis group</taxon>
    </lineage>
</organism>
<comment type="subunit">
    <text evidence="4">Forms a heterodimer with PSMG1.</text>
</comment>
<dbReference type="Gene3D" id="3.40.50.10900">
    <property type="entry name" value="PAC-like subunit"/>
    <property type="match status" value="2"/>
</dbReference>
<name>A0AAD5KR89_9CRUS</name>
<evidence type="ECO:0000313" key="6">
    <source>
        <dbReference type="Proteomes" id="UP000820818"/>
    </source>
</evidence>
<dbReference type="InterPro" id="IPR019151">
    <property type="entry name" value="Proteasome_assmbl_chaperone_2"/>
</dbReference>
<dbReference type="GO" id="GO:0043248">
    <property type="term" value="P:proteasome assembly"/>
    <property type="evidence" value="ECO:0007669"/>
    <property type="project" value="TreeGrafter"/>
</dbReference>
<dbReference type="GO" id="GO:0005634">
    <property type="term" value="C:nucleus"/>
    <property type="evidence" value="ECO:0007669"/>
    <property type="project" value="TreeGrafter"/>
</dbReference>
<evidence type="ECO:0000256" key="1">
    <source>
        <dbReference type="ARBA" id="ARBA00019186"/>
    </source>
</evidence>
<gene>
    <name evidence="5" type="ORF">GHT06_015633</name>
</gene>
<dbReference type="EMBL" id="WJBH02000005">
    <property type="protein sequence ID" value="KAI9558844.1"/>
    <property type="molecule type" value="Genomic_DNA"/>
</dbReference>
<keyword evidence="2 4" id="KW-0143">Chaperone</keyword>
<dbReference type="Proteomes" id="UP000820818">
    <property type="component" value="Linkage Group LG5"/>
</dbReference>
<comment type="similarity">
    <text evidence="3 4">Belongs to the PSMG2 family.</text>
</comment>
<dbReference type="PIRSF" id="PIRSF010044">
    <property type="entry name" value="UCP010044"/>
    <property type="match status" value="1"/>
</dbReference>
<proteinExistence type="inferred from homology"/>
<evidence type="ECO:0000256" key="4">
    <source>
        <dbReference type="PIRNR" id="PIRNR010044"/>
    </source>
</evidence>
<dbReference type="InterPro" id="IPR038389">
    <property type="entry name" value="PSMG2_sf"/>
</dbReference>